<dbReference type="Proteomes" id="UP000789759">
    <property type="component" value="Unassembled WGS sequence"/>
</dbReference>
<name>A0A9N9DXS3_9GLOM</name>
<dbReference type="EMBL" id="CAJVQA010007191">
    <property type="protein sequence ID" value="CAG8653049.1"/>
    <property type="molecule type" value="Genomic_DNA"/>
</dbReference>
<evidence type="ECO:0000313" key="2">
    <source>
        <dbReference type="EMBL" id="CAG8653049.1"/>
    </source>
</evidence>
<evidence type="ECO:0000256" key="1">
    <source>
        <dbReference type="SAM" id="MobiDB-lite"/>
    </source>
</evidence>
<sequence>MFKKKTTRRSKSYKEAKMKNQEVVIHIEFRKLQHTSIQKEHLPKVTKTQLTVKDDLESSDSQKENLILITKKKN</sequence>
<comment type="caution">
    <text evidence="2">The sequence shown here is derived from an EMBL/GenBank/DDBJ whole genome shotgun (WGS) entry which is preliminary data.</text>
</comment>
<organism evidence="2 3">
    <name type="scientific">Cetraspora pellucida</name>
    <dbReference type="NCBI Taxonomy" id="1433469"/>
    <lineage>
        <taxon>Eukaryota</taxon>
        <taxon>Fungi</taxon>
        <taxon>Fungi incertae sedis</taxon>
        <taxon>Mucoromycota</taxon>
        <taxon>Glomeromycotina</taxon>
        <taxon>Glomeromycetes</taxon>
        <taxon>Diversisporales</taxon>
        <taxon>Gigasporaceae</taxon>
        <taxon>Cetraspora</taxon>
    </lineage>
</organism>
<feature type="region of interest" description="Disordered" evidence="1">
    <location>
        <begin position="54"/>
        <end position="74"/>
    </location>
</feature>
<reference evidence="2" key="1">
    <citation type="submission" date="2021-06" db="EMBL/GenBank/DDBJ databases">
        <authorList>
            <person name="Kallberg Y."/>
            <person name="Tangrot J."/>
            <person name="Rosling A."/>
        </authorList>
    </citation>
    <scope>NUCLEOTIDE SEQUENCE</scope>
    <source>
        <strain evidence="2">FL966</strain>
    </source>
</reference>
<protein>
    <submittedName>
        <fullName evidence="2">24910_t:CDS:1</fullName>
    </submittedName>
</protein>
<accession>A0A9N9DXS3</accession>
<feature type="compositionally biased region" description="Basic and acidic residues" evidence="1">
    <location>
        <begin position="54"/>
        <end position="63"/>
    </location>
</feature>
<evidence type="ECO:0000313" key="3">
    <source>
        <dbReference type="Proteomes" id="UP000789759"/>
    </source>
</evidence>
<keyword evidence="3" id="KW-1185">Reference proteome</keyword>
<proteinExistence type="predicted"/>
<dbReference type="AlphaFoldDB" id="A0A9N9DXS3"/>
<gene>
    <name evidence="2" type="ORF">CPELLU_LOCUS9433</name>
</gene>